<name>A0A423SMK2_PENVA</name>
<gene>
    <name evidence="2" type="ORF">C7M84_016675</name>
</gene>
<feature type="compositionally biased region" description="Low complexity" evidence="1">
    <location>
        <begin position="179"/>
        <end position="199"/>
    </location>
</feature>
<keyword evidence="3" id="KW-1185">Reference proteome</keyword>
<dbReference type="EMBL" id="QCYY01003094">
    <property type="protein sequence ID" value="ROT65369.1"/>
    <property type="molecule type" value="Genomic_DNA"/>
</dbReference>
<dbReference type="PRINTS" id="PR01217">
    <property type="entry name" value="PRICHEXTENSN"/>
</dbReference>
<organism evidence="2 3">
    <name type="scientific">Penaeus vannamei</name>
    <name type="common">Whiteleg shrimp</name>
    <name type="synonym">Litopenaeus vannamei</name>
    <dbReference type="NCBI Taxonomy" id="6689"/>
    <lineage>
        <taxon>Eukaryota</taxon>
        <taxon>Metazoa</taxon>
        <taxon>Ecdysozoa</taxon>
        <taxon>Arthropoda</taxon>
        <taxon>Crustacea</taxon>
        <taxon>Multicrustacea</taxon>
        <taxon>Malacostraca</taxon>
        <taxon>Eumalacostraca</taxon>
        <taxon>Eucarida</taxon>
        <taxon>Decapoda</taxon>
        <taxon>Dendrobranchiata</taxon>
        <taxon>Penaeoidea</taxon>
        <taxon>Penaeidae</taxon>
        <taxon>Penaeus</taxon>
    </lineage>
</organism>
<dbReference type="OrthoDB" id="6366269at2759"/>
<accession>A0A423SMK2</accession>
<dbReference type="Proteomes" id="UP000283509">
    <property type="component" value="Unassembled WGS sequence"/>
</dbReference>
<feature type="region of interest" description="Disordered" evidence="1">
    <location>
        <begin position="168"/>
        <end position="203"/>
    </location>
</feature>
<evidence type="ECO:0000256" key="1">
    <source>
        <dbReference type="SAM" id="MobiDB-lite"/>
    </source>
</evidence>
<reference evidence="2 3" key="2">
    <citation type="submission" date="2019-01" db="EMBL/GenBank/DDBJ databases">
        <title>The decoding of complex shrimp genome reveals the adaptation for benthos swimmer, frequently molting mechanism and breeding impact on genome.</title>
        <authorList>
            <person name="Sun Y."/>
            <person name="Gao Y."/>
            <person name="Yu Y."/>
        </authorList>
    </citation>
    <scope>NUCLEOTIDE SEQUENCE [LARGE SCALE GENOMIC DNA]</scope>
    <source>
        <tissue evidence="2">Muscle</tissue>
    </source>
</reference>
<reference evidence="2 3" key="1">
    <citation type="submission" date="2018-04" db="EMBL/GenBank/DDBJ databases">
        <authorList>
            <person name="Zhang X."/>
            <person name="Yuan J."/>
            <person name="Li F."/>
            <person name="Xiang J."/>
        </authorList>
    </citation>
    <scope>NUCLEOTIDE SEQUENCE [LARGE SCALE GENOMIC DNA]</scope>
    <source>
        <tissue evidence="2">Muscle</tissue>
    </source>
</reference>
<evidence type="ECO:0000313" key="3">
    <source>
        <dbReference type="Proteomes" id="UP000283509"/>
    </source>
</evidence>
<sequence length="403" mass="42355">MSSNPVFPLSLFPLHSPLFPSSLPLHLPSSSFPYFHSLFPLHSPLSPSPSPFVSHPTHNSPLFPLHSPSLPFPFSPSPSPPLPRPSPFVSHPTHNLLSSHSIPPLSLSPSPSSLPLYLPSHSQSPLFPLHSPSLPLPFSPSPSPSLPSHSQSPLFPLHSPSLPFPFSLSASPSSPPTSPSHSSPTSPLLSHSTPSHPLHSPIPPSLPLLPFSLPSPLRSPLETKRASGSAWPEPAYLASEVGGCRRHDNPVVPPPSAVGPLKRSPRCRPLLAAEMGVFCAGANAGSAEVMAHELEKEELGGPSHTSAPGGLTLTVPSTSSPSQVTTPGAAQQDAPVAALRRYLDSIPQHPSPRREVASSVVWRCVRGDVIASFLLTLVSTAAALALQPPYHATLTGPALSTHR</sequence>
<proteinExistence type="predicted"/>
<feature type="region of interest" description="Disordered" evidence="1">
    <location>
        <begin position="298"/>
        <end position="332"/>
    </location>
</feature>
<protein>
    <submittedName>
        <fullName evidence="2">Uncharacterized protein</fullName>
    </submittedName>
</protein>
<dbReference type="AlphaFoldDB" id="A0A423SMK2"/>
<evidence type="ECO:0000313" key="2">
    <source>
        <dbReference type="EMBL" id="ROT65369.1"/>
    </source>
</evidence>
<comment type="caution">
    <text evidence="2">The sequence shown here is derived from an EMBL/GenBank/DDBJ whole genome shotgun (WGS) entry which is preliminary data.</text>
</comment>
<feature type="compositionally biased region" description="Low complexity" evidence="1">
    <location>
        <begin position="309"/>
        <end position="328"/>
    </location>
</feature>